<keyword evidence="4 10" id="KW-0863">Zinc-finger</keyword>
<feature type="domain" description="C2H2-type" evidence="12">
    <location>
        <begin position="330"/>
        <end position="357"/>
    </location>
</feature>
<dbReference type="GO" id="GO:0008270">
    <property type="term" value="F:zinc ion binding"/>
    <property type="evidence" value="ECO:0007669"/>
    <property type="project" value="UniProtKB-KW"/>
</dbReference>
<keyword evidence="7" id="KW-0238">DNA-binding</keyword>
<dbReference type="PANTHER" id="PTHR16515:SF49">
    <property type="entry name" value="GASTRULA ZINC FINGER PROTEIN XLCGF49.1-LIKE-RELATED"/>
    <property type="match status" value="1"/>
</dbReference>
<dbReference type="AlphaFoldDB" id="A0A210R538"/>
<name>A0A210R538_MIZYE</name>
<dbReference type="PROSITE" id="PS50157">
    <property type="entry name" value="ZINC_FINGER_C2H2_2"/>
    <property type="match status" value="8"/>
</dbReference>
<feature type="region of interest" description="Disordered" evidence="11">
    <location>
        <begin position="234"/>
        <end position="263"/>
    </location>
</feature>
<feature type="domain" description="C2H2-type" evidence="12">
    <location>
        <begin position="273"/>
        <end position="300"/>
    </location>
</feature>
<keyword evidence="8" id="KW-0804">Transcription</keyword>
<dbReference type="FunFam" id="3.30.160.60:FF:000340">
    <property type="entry name" value="zinc finger protein 473 isoform X1"/>
    <property type="match status" value="1"/>
</dbReference>
<dbReference type="InterPro" id="IPR046341">
    <property type="entry name" value="SET_dom_sf"/>
</dbReference>
<dbReference type="PROSITE" id="PS00028">
    <property type="entry name" value="ZINC_FINGER_C2H2_1"/>
    <property type="match status" value="7"/>
</dbReference>
<evidence type="ECO:0000256" key="5">
    <source>
        <dbReference type="ARBA" id="ARBA00022833"/>
    </source>
</evidence>
<evidence type="ECO:0000256" key="8">
    <source>
        <dbReference type="ARBA" id="ARBA00023163"/>
    </source>
</evidence>
<gene>
    <name evidence="14" type="ORF">KP79_PYT20973</name>
</gene>
<evidence type="ECO:0000256" key="11">
    <source>
        <dbReference type="SAM" id="MobiDB-lite"/>
    </source>
</evidence>
<dbReference type="SUPFAM" id="SSF57667">
    <property type="entry name" value="beta-beta-alpha zinc fingers"/>
    <property type="match status" value="5"/>
</dbReference>
<organism evidence="14 15">
    <name type="scientific">Mizuhopecten yessoensis</name>
    <name type="common">Japanese scallop</name>
    <name type="synonym">Patinopecten yessoensis</name>
    <dbReference type="NCBI Taxonomy" id="6573"/>
    <lineage>
        <taxon>Eukaryota</taxon>
        <taxon>Metazoa</taxon>
        <taxon>Spiralia</taxon>
        <taxon>Lophotrochozoa</taxon>
        <taxon>Mollusca</taxon>
        <taxon>Bivalvia</taxon>
        <taxon>Autobranchia</taxon>
        <taxon>Pteriomorphia</taxon>
        <taxon>Pectinida</taxon>
        <taxon>Pectinoidea</taxon>
        <taxon>Pectinidae</taxon>
        <taxon>Mizuhopecten</taxon>
    </lineage>
</organism>
<feature type="compositionally biased region" description="Low complexity" evidence="11">
    <location>
        <begin position="610"/>
        <end position="626"/>
    </location>
</feature>
<feature type="domain" description="C2H2-type" evidence="12">
    <location>
        <begin position="796"/>
        <end position="824"/>
    </location>
</feature>
<evidence type="ECO:0000256" key="2">
    <source>
        <dbReference type="ARBA" id="ARBA00022723"/>
    </source>
</evidence>
<dbReference type="STRING" id="6573.A0A210R538"/>
<dbReference type="CDD" id="cd19200">
    <property type="entry name" value="PR-SET_PRDM16_PRDM3"/>
    <property type="match status" value="1"/>
</dbReference>
<feature type="domain" description="C2H2-type" evidence="12">
    <location>
        <begin position="825"/>
        <end position="852"/>
    </location>
</feature>
<dbReference type="PROSITE" id="PS50280">
    <property type="entry name" value="SET"/>
    <property type="match status" value="1"/>
</dbReference>
<dbReference type="Pfam" id="PF00096">
    <property type="entry name" value="zf-C2H2"/>
    <property type="match status" value="9"/>
</dbReference>
<dbReference type="InterPro" id="IPR013087">
    <property type="entry name" value="Znf_C2H2_type"/>
</dbReference>
<dbReference type="SMART" id="SM00355">
    <property type="entry name" value="ZnF_C2H2"/>
    <property type="match status" value="9"/>
</dbReference>
<keyword evidence="2" id="KW-0479">Metal-binding</keyword>
<dbReference type="PANTHER" id="PTHR16515">
    <property type="entry name" value="PR DOMAIN ZINC FINGER PROTEIN"/>
    <property type="match status" value="1"/>
</dbReference>
<evidence type="ECO:0000256" key="10">
    <source>
        <dbReference type="PROSITE-ProRule" id="PRU00042"/>
    </source>
</evidence>
<keyword evidence="15" id="KW-1185">Reference proteome</keyword>
<feature type="region of interest" description="Disordered" evidence="11">
    <location>
        <begin position="1"/>
        <end position="60"/>
    </location>
</feature>
<feature type="compositionally biased region" description="Basic and acidic residues" evidence="11">
    <location>
        <begin position="248"/>
        <end position="263"/>
    </location>
</feature>
<dbReference type="InterPro" id="IPR001214">
    <property type="entry name" value="SET_dom"/>
</dbReference>
<evidence type="ECO:0000313" key="15">
    <source>
        <dbReference type="Proteomes" id="UP000242188"/>
    </source>
</evidence>
<dbReference type="GO" id="GO:0003677">
    <property type="term" value="F:DNA binding"/>
    <property type="evidence" value="ECO:0007669"/>
    <property type="project" value="UniProtKB-KW"/>
</dbReference>
<evidence type="ECO:0000259" key="13">
    <source>
        <dbReference type="PROSITE" id="PS50280"/>
    </source>
</evidence>
<dbReference type="FunFam" id="3.30.160.60:FF:000112">
    <property type="entry name" value="Mds1 and evi1 complex locus protein"/>
    <property type="match status" value="1"/>
</dbReference>
<dbReference type="FunFam" id="3.30.160.60:FF:000150">
    <property type="entry name" value="Mds1 and evi1 complex locus protein"/>
    <property type="match status" value="1"/>
</dbReference>
<keyword evidence="9" id="KW-0539">Nucleus</keyword>
<evidence type="ECO:0000313" key="14">
    <source>
        <dbReference type="EMBL" id="OWF56046.1"/>
    </source>
</evidence>
<keyword evidence="3" id="KW-0677">Repeat</keyword>
<dbReference type="InterPro" id="IPR050331">
    <property type="entry name" value="Zinc_finger"/>
</dbReference>
<dbReference type="Gene3D" id="2.170.270.10">
    <property type="entry name" value="SET domain"/>
    <property type="match status" value="1"/>
</dbReference>
<feature type="region of interest" description="Disordered" evidence="11">
    <location>
        <begin position="478"/>
        <end position="646"/>
    </location>
</feature>
<feature type="domain" description="C2H2-type" evidence="12">
    <location>
        <begin position="301"/>
        <end position="329"/>
    </location>
</feature>
<evidence type="ECO:0000256" key="3">
    <source>
        <dbReference type="ARBA" id="ARBA00022737"/>
    </source>
</evidence>
<dbReference type="Gene3D" id="3.30.160.60">
    <property type="entry name" value="Classic Zinc Finger"/>
    <property type="match status" value="7"/>
</dbReference>
<keyword evidence="6" id="KW-0805">Transcription regulation</keyword>
<feature type="domain" description="SET" evidence="13">
    <location>
        <begin position="69"/>
        <end position="180"/>
    </location>
</feature>
<evidence type="ECO:0000256" key="1">
    <source>
        <dbReference type="ARBA" id="ARBA00004123"/>
    </source>
</evidence>
<feature type="compositionally biased region" description="Basic and acidic residues" evidence="11">
    <location>
        <begin position="45"/>
        <end position="56"/>
    </location>
</feature>
<feature type="domain" description="C2H2-type" evidence="12">
    <location>
        <begin position="387"/>
        <end position="407"/>
    </location>
</feature>
<proteinExistence type="predicted"/>
<dbReference type="FunFam" id="3.30.160.60:FF:000929">
    <property type="entry name" value="Uncharacterized protein, isoform B"/>
    <property type="match status" value="1"/>
</dbReference>
<feature type="compositionally biased region" description="Polar residues" evidence="11">
    <location>
        <begin position="576"/>
        <end position="595"/>
    </location>
</feature>
<evidence type="ECO:0000256" key="9">
    <source>
        <dbReference type="ARBA" id="ARBA00023242"/>
    </source>
</evidence>
<dbReference type="GO" id="GO:0005634">
    <property type="term" value="C:nucleus"/>
    <property type="evidence" value="ECO:0007669"/>
    <property type="project" value="UniProtKB-SubCell"/>
</dbReference>
<evidence type="ECO:0000256" key="4">
    <source>
        <dbReference type="ARBA" id="ARBA00022771"/>
    </source>
</evidence>
<keyword evidence="5" id="KW-0862">Zinc</keyword>
<dbReference type="InterPro" id="IPR036236">
    <property type="entry name" value="Znf_C2H2_sf"/>
</dbReference>
<dbReference type="FunFam" id="3.30.160.60:FF:000159">
    <property type="entry name" value="Mds1 and evi1 complex locus protein"/>
    <property type="match status" value="1"/>
</dbReference>
<comment type="subcellular location">
    <subcellularLocation>
        <location evidence="1">Nucleus</location>
    </subcellularLocation>
</comment>
<evidence type="ECO:0000259" key="12">
    <source>
        <dbReference type="PROSITE" id="PS50157"/>
    </source>
</evidence>
<accession>A0A210R538</accession>
<sequence length="984" mass="111185">MRSKSIARKLPHDAGDCDEAFEPLVNHSITEPDAEEPVNFSRADSPADRSSDDADHPPVYIPEDIPIPKQFELKESKKFEGLGVWAKVDIPPGQKFGPFTGILKNSLENTSCAWEIVDEEHNVKGWIDASEPGTGNWMKYIRSTEDCESRNLMAIQIDKQVYYRTVRTVQSSEEMLLYTSDALYPEKDIDHHTSLAAFHAKLDQGDLNYKCSDCEEVFSSLVTLKHHQALSCPKPNLQMHETNSDQYSRSEDESTSLHDGDDLAEHDSMDGEFKCEECPRSFQWRSNLIRHQISHDSGKRYNCENCDKIFTDPSNLQRHIRAQHVGARCHACTDCGKTFATSSGLKQHQHIHSSVKPFQCEVCLKAYTQFSNLCRHKRMHADCRQQIKCKDCGQAFSTVTSLSKHKRFCEGALRNGMHMPFSADKISPMSLHNAGNPAGTLNPALLMGMYRHPYPFYPPLGASYPVFPGSHLPFGSLNSPMSPSNPSKLGHATSPEGKAFIPRVSPRPLSSEPEMVKEERFRKNSVGSEPSDSPLSSSSEHDGSSASDAESESSVRRHRKPVLMESPRPVGFLPSKFQSEPVSQAMSPRSTSTRSPVLEKSHDEQDTPFDLSKSSKSAVSSPDLSSQLKEKSSEAPGEQPLDLTQKVPKEISPIDTRKTHIFGEMKSPVMFSESSSKLHYAYPQFPNQLLYEQTMRMDKEKLSQCLQENARYMPYARFPITSSPFVNSHISPFGMKPENMDKTLSPVLKMDKFPEQFSYPANKLKERYSCKFCGKVFPRSANLTRHLRTHTGEQPYKCKYCERSFSISSNLQRHVRNIHNKEKPFKCPLCDRCFGQQTNLDRHLKKHESEGPNVIDSPINEPDLDEKDESYFSEIRNFIGKATDSGLSHGILNGEIQQHPLLDHQMDRTDKLDMAEEDSDMEADMEETDEPHMKKICLDQQILSNNNEEGKTTPTHNGFYNSVVLPEREFVNRTPTPTQLACSS</sequence>
<dbReference type="Proteomes" id="UP000242188">
    <property type="component" value="Unassembled WGS sequence"/>
</dbReference>
<evidence type="ECO:0000256" key="6">
    <source>
        <dbReference type="ARBA" id="ARBA00023015"/>
    </source>
</evidence>
<feature type="region of interest" description="Disordered" evidence="11">
    <location>
        <begin position="845"/>
        <end position="864"/>
    </location>
</feature>
<feature type="domain" description="C2H2-type" evidence="12">
    <location>
        <begin position="768"/>
        <end position="795"/>
    </location>
</feature>
<comment type="caution">
    <text evidence="14">The sequence shown here is derived from an EMBL/GenBank/DDBJ whole genome shotgun (WGS) entry which is preliminary data.</text>
</comment>
<feature type="compositionally biased region" description="Low complexity" evidence="11">
    <location>
        <begin position="525"/>
        <end position="548"/>
    </location>
</feature>
<dbReference type="FunFam" id="3.30.160.60:FF:000126">
    <property type="entry name" value="Mds1 and evi1 complex locus protein"/>
    <property type="match status" value="1"/>
</dbReference>
<feature type="domain" description="C2H2-type" evidence="12">
    <location>
        <begin position="358"/>
        <end position="385"/>
    </location>
</feature>
<feature type="compositionally biased region" description="Low complexity" evidence="11">
    <location>
        <begin position="478"/>
        <end position="487"/>
    </location>
</feature>
<reference evidence="14 15" key="1">
    <citation type="journal article" date="2017" name="Nat. Ecol. Evol.">
        <title>Scallop genome provides insights into evolution of bilaterian karyotype and development.</title>
        <authorList>
            <person name="Wang S."/>
            <person name="Zhang J."/>
            <person name="Jiao W."/>
            <person name="Li J."/>
            <person name="Xun X."/>
            <person name="Sun Y."/>
            <person name="Guo X."/>
            <person name="Huan P."/>
            <person name="Dong B."/>
            <person name="Zhang L."/>
            <person name="Hu X."/>
            <person name="Sun X."/>
            <person name="Wang J."/>
            <person name="Zhao C."/>
            <person name="Wang Y."/>
            <person name="Wang D."/>
            <person name="Huang X."/>
            <person name="Wang R."/>
            <person name="Lv J."/>
            <person name="Li Y."/>
            <person name="Zhang Z."/>
            <person name="Liu B."/>
            <person name="Lu W."/>
            <person name="Hui Y."/>
            <person name="Liang J."/>
            <person name="Zhou Z."/>
            <person name="Hou R."/>
            <person name="Li X."/>
            <person name="Liu Y."/>
            <person name="Li H."/>
            <person name="Ning X."/>
            <person name="Lin Y."/>
            <person name="Zhao L."/>
            <person name="Xing Q."/>
            <person name="Dou J."/>
            <person name="Li Y."/>
            <person name="Mao J."/>
            <person name="Guo H."/>
            <person name="Dou H."/>
            <person name="Li T."/>
            <person name="Mu C."/>
            <person name="Jiang W."/>
            <person name="Fu Q."/>
            <person name="Fu X."/>
            <person name="Miao Y."/>
            <person name="Liu J."/>
            <person name="Yu Q."/>
            <person name="Li R."/>
            <person name="Liao H."/>
            <person name="Li X."/>
            <person name="Kong Y."/>
            <person name="Jiang Z."/>
            <person name="Chourrout D."/>
            <person name="Li R."/>
            <person name="Bao Z."/>
        </authorList>
    </citation>
    <scope>NUCLEOTIDE SEQUENCE [LARGE SCALE GENOMIC DNA]</scope>
    <source>
        <strain evidence="14 15">PY_sf001</strain>
    </source>
</reference>
<evidence type="ECO:0000256" key="7">
    <source>
        <dbReference type="ARBA" id="ARBA00023125"/>
    </source>
</evidence>
<protein>
    <submittedName>
        <fullName evidence="14">PR domain zinc finger protein 16</fullName>
    </submittedName>
</protein>
<dbReference type="Pfam" id="PF21549">
    <property type="entry name" value="PRDM2_PR"/>
    <property type="match status" value="1"/>
</dbReference>
<dbReference type="GO" id="GO:0006355">
    <property type="term" value="P:regulation of DNA-templated transcription"/>
    <property type="evidence" value="ECO:0007669"/>
    <property type="project" value="UniProtKB-ARBA"/>
</dbReference>
<dbReference type="EMBL" id="NEDP02000370">
    <property type="protein sequence ID" value="OWF56046.1"/>
    <property type="molecule type" value="Genomic_DNA"/>
</dbReference>
<dbReference type="OrthoDB" id="10004641at2759"/>